<evidence type="ECO:0000313" key="3">
    <source>
        <dbReference type="Proteomes" id="UP000078576"/>
    </source>
</evidence>
<proteinExistence type="inferred from homology"/>
<protein>
    <recommendedName>
        <fullName evidence="1">Peptidase M20 domain-containing protein 2</fullName>
    </recommendedName>
</protein>
<dbReference type="PANTHER" id="PTHR30575:SF4">
    <property type="entry name" value="PEPTIDASE M20 DOMAIN-CONTAINING PROTEIN 2"/>
    <property type="match status" value="1"/>
</dbReference>
<reference evidence="3" key="1">
    <citation type="submission" date="2014-12" db="EMBL/GenBank/DDBJ databases">
        <title>Genome Sequence of Valsa Canker Pathogens Uncovers a Specific Adaption of Colonization on Woody Bark.</title>
        <authorList>
            <person name="Yin Z."/>
            <person name="Liu H."/>
            <person name="Gao X."/>
            <person name="Li Z."/>
            <person name="Song N."/>
            <person name="Ke X."/>
            <person name="Dai Q."/>
            <person name="Wu Y."/>
            <person name="Sun Y."/>
            <person name="Xu J.-R."/>
            <person name="Kang Z.K."/>
            <person name="Wang L."/>
            <person name="Huang L."/>
        </authorList>
    </citation>
    <scope>NUCLEOTIDE SEQUENCE [LARGE SCALE GENOMIC DNA]</scope>
    <source>
        <strain evidence="3">SXYL134</strain>
    </source>
</reference>
<dbReference type="InterPro" id="IPR036264">
    <property type="entry name" value="Bact_exopeptidase_dim_dom"/>
</dbReference>
<dbReference type="InterPro" id="IPR052030">
    <property type="entry name" value="Peptidase_M20/M20A_hydrolases"/>
</dbReference>
<dbReference type="InterPro" id="IPR017144">
    <property type="entry name" value="Xaa-Arg_dipeptidase"/>
</dbReference>
<dbReference type="GO" id="GO:0016805">
    <property type="term" value="F:dipeptidase activity"/>
    <property type="evidence" value="ECO:0007669"/>
    <property type="project" value="InterPro"/>
</dbReference>
<dbReference type="Proteomes" id="UP000078576">
    <property type="component" value="Unassembled WGS sequence"/>
</dbReference>
<dbReference type="PIRSF" id="PIRSF037226">
    <property type="entry name" value="Amidohydrolase_ACY1L2_prd"/>
    <property type="match status" value="1"/>
</dbReference>
<dbReference type="AlphaFoldDB" id="A0A194VCX2"/>
<gene>
    <name evidence="2" type="ORF">VP1G_09023</name>
</gene>
<evidence type="ECO:0000256" key="1">
    <source>
        <dbReference type="PIRNR" id="PIRNR037226"/>
    </source>
</evidence>
<name>A0A194VCX2_CYTMA</name>
<dbReference type="Gene3D" id="3.40.630.10">
    <property type="entry name" value="Zn peptidases"/>
    <property type="match status" value="2"/>
</dbReference>
<sequence length="397" mass="43632">MDQQDDDYVIICHDDANLRADSGPAYASDISSYIDSIADSIWPVNKKIHDNPELNYEEHIAHETLVKFMRSQEGWKVTQSAYQIETAWVAVYDSGRKGPVVSFNVEMGNASVSAGLATAEMMKRHSLPGKAILFGTPAEEGGGGKIKLIQRGAYKDHKVDVNLISHPGITYDCALMRTTAYTRFKQTMPGDIIQGHITDGGAAPNIIHAYAAGVFVVRADTKTRMRELKAKVDACFEAGAKATDAKLRMTPLQEYADHVPNRVLAQSYTRYFNFLIPEKEEPYEPPTSRIPVDQNVDEARGVSRASTDQGDISYEMPSLSAGFSIEPGPEGQGPHNPDFAVAAGTRDAFERCLTVGKALAGTALDVLTKKGMLEEVRAGWEKDMEKYGKTRRVIQPN</sequence>
<dbReference type="EMBL" id="KN714789">
    <property type="protein sequence ID" value="KUI61840.1"/>
    <property type="molecule type" value="Genomic_DNA"/>
</dbReference>
<dbReference type="OrthoDB" id="6119954at2759"/>
<dbReference type="PANTHER" id="PTHR30575">
    <property type="entry name" value="PEPTIDASE M20"/>
    <property type="match status" value="1"/>
</dbReference>
<evidence type="ECO:0000313" key="2">
    <source>
        <dbReference type="EMBL" id="KUI61840.1"/>
    </source>
</evidence>
<keyword evidence="3" id="KW-1185">Reference proteome</keyword>
<organism evidence="2 3">
    <name type="scientific">Cytospora mali</name>
    <name type="common">Apple Valsa canker fungus</name>
    <name type="synonym">Valsa mali</name>
    <dbReference type="NCBI Taxonomy" id="578113"/>
    <lineage>
        <taxon>Eukaryota</taxon>
        <taxon>Fungi</taxon>
        <taxon>Dikarya</taxon>
        <taxon>Ascomycota</taxon>
        <taxon>Pezizomycotina</taxon>
        <taxon>Sordariomycetes</taxon>
        <taxon>Sordariomycetidae</taxon>
        <taxon>Diaporthales</taxon>
        <taxon>Cytosporaceae</taxon>
        <taxon>Cytospora</taxon>
    </lineage>
</organism>
<dbReference type="SUPFAM" id="SSF53187">
    <property type="entry name" value="Zn-dependent exopeptidases"/>
    <property type="match status" value="1"/>
</dbReference>
<accession>A0A194VCX2</accession>
<dbReference type="SUPFAM" id="SSF55031">
    <property type="entry name" value="Bacterial exopeptidase dimerisation domain"/>
    <property type="match status" value="1"/>
</dbReference>
<comment type="similarity">
    <text evidence="1">Belongs to the peptidase M20A family.</text>
</comment>